<dbReference type="InterPro" id="IPR018490">
    <property type="entry name" value="cNMP-bd_dom_sf"/>
</dbReference>
<organism evidence="1 2">
    <name type="scientific">Hymenobacter koreensis</name>
    <dbReference type="NCBI Taxonomy" id="1084523"/>
    <lineage>
        <taxon>Bacteria</taxon>
        <taxon>Pseudomonadati</taxon>
        <taxon>Bacteroidota</taxon>
        <taxon>Cytophagia</taxon>
        <taxon>Cytophagales</taxon>
        <taxon>Hymenobacteraceae</taxon>
        <taxon>Hymenobacter</taxon>
    </lineage>
</organism>
<evidence type="ECO:0000313" key="2">
    <source>
        <dbReference type="Proteomes" id="UP001500454"/>
    </source>
</evidence>
<dbReference type="SUPFAM" id="SSF51206">
    <property type="entry name" value="cAMP-binding domain-like"/>
    <property type="match status" value="1"/>
</dbReference>
<evidence type="ECO:0000313" key="1">
    <source>
        <dbReference type="EMBL" id="GAA4382966.1"/>
    </source>
</evidence>
<keyword evidence="2" id="KW-1185">Reference proteome</keyword>
<protein>
    <submittedName>
        <fullName evidence="1">Crp/Fnr family transcriptional regulator</fullName>
    </submittedName>
</protein>
<accession>A0ABP8J0X5</accession>
<dbReference type="EMBL" id="BAABHA010000007">
    <property type="protein sequence ID" value="GAA4382966.1"/>
    <property type="molecule type" value="Genomic_DNA"/>
</dbReference>
<proteinExistence type="predicted"/>
<dbReference type="Gene3D" id="2.60.120.10">
    <property type="entry name" value="Jelly Rolls"/>
    <property type="match status" value="1"/>
</dbReference>
<dbReference type="InterPro" id="IPR014710">
    <property type="entry name" value="RmlC-like_jellyroll"/>
</dbReference>
<dbReference type="Proteomes" id="UP001500454">
    <property type="component" value="Unassembled WGS sequence"/>
</dbReference>
<dbReference type="RefSeq" id="WP_345224446.1">
    <property type="nucleotide sequence ID" value="NZ_BAABHA010000007.1"/>
</dbReference>
<sequence>MNPSAYDALRTYFRQRLPVTDDQLAGIEGLFQPRLLRRHELLQPAGETARYGSFVVRGCLRSFVVDAKGKEHILQFAPEQWWISDQYSLLNRTPALFAIDAVEEAEVLLFEAAFYHQLRALTPEFATFFYALLQNSMHAMQKRLVLTLSASAEERYVDFVQTYPTLALRLPQKMIAAYLGVTPESLSRIRRELAAPGSS</sequence>
<name>A0ABP8J0X5_9BACT</name>
<gene>
    <name evidence="1" type="ORF">GCM10023186_23730</name>
</gene>
<reference evidence="2" key="1">
    <citation type="journal article" date="2019" name="Int. J. Syst. Evol. Microbiol.">
        <title>The Global Catalogue of Microorganisms (GCM) 10K type strain sequencing project: providing services to taxonomists for standard genome sequencing and annotation.</title>
        <authorList>
            <consortium name="The Broad Institute Genomics Platform"/>
            <consortium name="The Broad Institute Genome Sequencing Center for Infectious Disease"/>
            <person name="Wu L."/>
            <person name="Ma J."/>
        </authorList>
    </citation>
    <scope>NUCLEOTIDE SEQUENCE [LARGE SCALE GENOMIC DNA]</scope>
    <source>
        <strain evidence="2">JCM 17924</strain>
    </source>
</reference>
<comment type="caution">
    <text evidence="1">The sequence shown here is derived from an EMBL/GenBank/DDBJ whole genome shotgun (WGS) entry which is preliminary data.</text>
</comment>